<reference evidence="1 2" key="1">
    <citation type="submission" date="2019-02" db="EMBL/GenBank/DDBJ databases">
        <title>Deep-cultivation of Planctomycetes and their phenomic and genomic characterization uncovers novel biology.</title>
        <authorList>
            <person name="Wiegand S."/>
            <person name="Jogler M."/>
            <person name="Boedeker C."/>
            <person name="Pinto D."/>
            <person name="Vollmers J."/>
            <person name="Rivas-Marin E."/>
            <person name="Kohn T."/>
            <person name="Peeters S.H."/>
            <person name="Heuer A."/>
            <person name="Rast P."/>
            <person name="Oberbeckmann S."/>
            <person name="Bunk B."/>
            <person name="Jeske O."/>
            <person name="Meyerdierks A."/>
            <person name="Storesund J.E."/>
            <person name="Kallscheuer N."/>
            <person name="Luecker S."/>
            <person name="Lage O.M."/>
            <person name="Pohl T."/>
            <person name="Merkel B.J."/>
            <person name="Hornburger P."/>
            <person name="Mueller R.-W."/>
            <person name="Bruemmer F."/>
            <person name="Labrenz M."/>
            <person name="Spormann A.M."/>
            <person name="Op den Camp H."/>
            <person name="Overmann J."/>
            <person name="Amann R."/>
            <person name="Jetten M.S.M."/>
            <person name="Mascher T."/>
            <person name="Medema M.H."/>
            <person name="Devos D.P."/>
            <person name="Kaster A.-K."/>
            <person name="Ovreas L."/>
            <person name="Rohde M."/>
            <person name="Galperin M.Y."/>
            <person name="Jogler C."/>
        </authorList>
    </citation>
    <scope>NUCLEOTIDE SEQUENCE [LARGE SCALE GENOMIC DNA]</scope>
    <source>
        <strain evidence="1 2">Pan216</strain>
    </source>
</reference>
<dbReference type="Proteomes" id="UP000317093">
    <property type="component" value="Chromosome"/>
</dbReference>
<name>A0A518B6T9_9BACT</name>
<keyword evidence="2" id="KW-1185">Reference proteome</keyword>
<gene>
    <name evidence="1" type="ORF">Pan216_35190</name>
</gene>
<accession>A0A518B6T9</accession>
<proteinExistence type="predicted"/>
<evidence type="ECO:0000313" key="1">
    <source>
        <dbReference type="EMBL" id="QDU62652.1"/>
    </source>
</evidence>
<dbReference type="EMBL" id="CP036279">
    <property type="protein sequence ID" value="QDU62652.1"/>
    <property type="molecule type" value="Genomic_DNA"/>
</dbReference>
<evidence type="ECO:0000313" key="2">
    <source>
        <dbReference type="Proteomes" id="UP000317093"/>
    </source>
</evidence>
<dbReference type="KEGG" id="knv:Pan216_35190"/>
<organism evidence="1 2">
    <name type="scientific">Kolteria novifilia</name>
    <dbReference type="NCBI Taxonomy" id="2527975"/>
    <lineage>
        <taxon>Bacteria</taxon>
        <taxon>Pseudomonadati</taxon>
        <taxon>Planctomycetota</taxon>
        <taxon>Planctomycetia</taxon>
        <taxon>Kolteriales</taxon>
        <taxon>Kolteriaceae</taxon>
        <taxon>Kolteria</taxon>
    </lineage>
</organism>
<protein>
    <submittedName>
        <fullName evidence="1">Uncharacterized protein</fullName>
    </submittedName>
</protein>
<dbReference type="AlphaFoldDB" id="A0A518B6T9"/>
<sequence>MLRRVASPPVLSLGLFVWSSIGVISLVNHPSEIDRHSWSAFNGSAPMACMEAADDNCRRCRNVYREVEGVYEYGMNAWCEDSITGKTCAKFHGTFYMTCAEDGAVITCTGEMKFHPFHNCPEPGTDPICSDPNWILNYLCLGSGLVSGGCTFNLYNSVTESAPVSGSCTNFW</sequence>